<feature type="compositionally biased region" description="Basic and acidic residues" evidence="4">
    <location>
        <begin position="462"/>
        <end position="472"/>
    </location>
</feature>
<feature type="compositionally biased region" description="Basic residues" evidence="4">
    <location>
        <begin position="381"/>
        <end position="390"/>
    </location>
</feature>
<comment type="caution">
    <text evidence="5">The sequence shown here is derived from an EMBL/GenBank/DDBJ whole genome shotgun (WGS) entry which is preliminary data.</text>
</comment>
<feature type="compositionally biased region" description="Basic and acidic residues" evidence="4">
    <location>
        <begin position="494"/>
        <end position="507"/>
    </location>
</feature>
<dbReference type="PANTHER" id="PTHR14150:SF12">
    <property type="entry name" value="U3 SMALL NUCLEOLAR RNA-ASSOCIATED PROTEIN 14 HOMOLOG A"/>
    <property type="match status" value="1"/>
</dbReference>
<dbReference type="AlphaFoldDB" id="A0A7J6PGS5"/>
<dbReference type="InterPro" id="IPR006709">
    <property type="entry name" value="SSU_processome_Utp14"/>
</dbReference>
<name>A0A7J6PGS5_PEROL</name>
<feature type="compositionally biased region" description="Basic and acidic residues" evidence="4">
    <location>
        <begin position="155"/>
        <end position="170"/>
    </location>
</feature>
<feature type="compositionally biased region" description="Basic and acidic residues" evidence="4">
    <location>
        <begin position="100"/>
        <end position="124"/>
    </location>
</feature>
<feature type="compositionally biased region" description="Basic and acidic residues" evidence="4">
    <location>
        <begin position="342"/>
        <end position="364"/>
    </location>
</feature>
<feature type="compositionally biased region" description="Acidic residues" evidence="4">
    <location>
        <begin position="431"/>
        <end position="450"/>
    </location>
</feature>
<feature type="region of interest" description="Disordered" evidence="4">
    <location>
        <begin position="329"/>
        <end position="364"/>
    </location>
</feature>
<feature type="compositionally biased region" description="Basic residues" evidence="4">
    <location>
        <begin position="20"/>
        <end position="38"/>
    </location>
</feature>
<dbReference type="Proteomes" id="UP000541610">
    <property type="component" value="Unassembled WGS sequence"/>
</dbReference>
<sequence length="886" mass="97012">MARPSTMRRGKKAEGGGAAGKRKKNLVTKGSANKRRQPMKSQRKEDEIQLEDFLDFGGEGAAADDDESIASDDVASSAGSDISSLDSEAEAAFMKSIDQLGKKDVKEVTGGKAEEDKSSRKFDFMDSSGFLPEGSAAATGMEAEGGGNLLGELLKMAEDDNGKEEQKGEKAPSSSKLRKQLGLVTSSTAGVDENDNLPESVRRRADREVRYDSAKSTAEKEWMPAVHAANNAAVIDIAGEQRAKLGATQISNTAVLSSTFQPENELEKAIAAAVKESNVFASGDKQTAEDGHQLPFGREAELKKAEERNTVARLKRLMFQEQRKNARLNKIKSKTWHKLQKKSREREQEKLLEKLEASNPEEAAKLREELEKKLSKVRLQRQSMARKKWAKAAQRFGGSDMRNEVSRQAQAASDARKELERAIKGKRQGQDDSDDSEDEDSEVASSDIEEDPVKAAVSQAKKQAEAILRGEDAAATDEAAGKGGLLGMKFMQRGVERKREEARRQAEDVLEELTEWEKQATAAASEVGGKETTEEEEEDSETEEEEPSPTPFIPAGESEKLAAEAEDLLEGASAGGTAVQLEVPAATPPPSVPKAGPSKKAAKKMAHKEPVQAEAEDEEGESASSESEGEEETQQDLVRSAFGIKGGAESSYAREWVEELEAKDEAERLAEEEALGAKELPGWGSGWTGAGEWRAPMTAKKAAGKKRRRFTDVMVNEEAVSKKAAKKYQLSQVPRSIGGKTAAYEREMSRPLGPEWHSAQAHERLIQPRIITRVGEVIAPLQRYKKSLDAASKKNILEAYSERKANAPSHHRTKARICSGCLLFLTLLSWSLSSTMADVGLMGRLWRKCKWKQEIEDLVHFDSLPDISPLDTTRGCWIRVTLTMRA</sequence>
<feature type="compositionally biased region" description="Basic residues" evidence="4">
    <location>
        <begin position="329"/>
        <end position="341"/>
    </location>
</feature>
<proteinExistence type="predicted"/>
<evidence type="ECO:0000313" key="6">
    <source>
        <dbReference type="Proteomes" id="UP000541610"/>
    </source>
</evidence>
<feature type="region of interest" description="Disordered" evidence="4">
    <location>
        <begin position="381"/>
        <end position="644"/>
    </location>
</feature>
<comment type="subcellular location">
    <subcellularLocation>
        <location evidence="1">Nucleus</location>
        <location evidence="1">Nucleolus</location>
    </subcellularLocation>
</comment>
<feature type="region of interest" description="Disordered" evidence="4">
    <location>
        <begin position="97"/>
        <end position="127"/>
    </location>
</feature>
<dbReference type="GO" id="GO:0032040">
    <property type="term" value="C:small-subunit processome"/>
    <property type="evidence" value="ECO:0007669"/>
    <property type="project" value="InterPro"/>
</dbReference>
<organism evidence="5 6">
    <name type="scientific">Perkinsus olseni</name>
    <name type="common">Perkinsus atlanticus</name>
    <dbReference type="NCBI Taxonomy" id="32597"/>
    <lineage>
        <taxon>Eukaryota</taxon>
        <taxon>Sar</taxon>
        <taxon>Alveolata</taxon>
        <taxon>Perkinsozoa</taxon>
        <taxon>Perkinsea</taxon>
        <taxon>Perkinsida</taxon>
        <taxon>Perkinsidae</taxon>
        <taxon>Perkinsus</taxon>
    </lineage>
</organism>
<dbReference type="EMBL" id="JABANP010000029">
    <property type="protein sequence ID" value="KAF4694690.1"/>
    <property type="molecule type" value="Genomic_DNA"/>
</dbReference>
<keyword evidence="3" id="KW-0539">Nucleus</keyword>
<dbReference type="OrthoDB" id="277439at2759"/>
<dbReference type="GO" id="GO:0006364">
    <property type="term" value="P:rRNA processing"/>
    <property type="evidence" value="ECO:0007669"/>
    <property type="project" value="InterPro"/>
</dbReference>
<gene>
    <name evidence="5" type="ORF">FOZ60_007202</name>
</gene>
<keyword evidence="2" id="KW-0597">Phosphoprotein</keyword>
<feature type="compositionally biased region" description="Low complexity" evidence="4">
    <location>
        <begin position="71"/>
        <end position="84"/>
    </location>
</feature>
<feature type="region of interest" description="Disordered" evidence="4">
    <location>
        <begin position="154"/>
        <end position="219"/>
    </location>
</feature>
<evidence type="ECO:0000256" key="3">
    <source>
        <dbReference type="ARBA" id="ARBA00023242"/>
    </source>
</evidence>
<dbReference type="PANTHER" id="PTHR14150">
    <property type="entry name" value="U3 SMALL NUCLEOLAR RNA-ASSOCIATED PROTEIN 14"/>
    <property type="match status" value="1"/>
</dbReference>
<feature type="compositionally biased region" description="Basic residues" evidence="4">
    <location>
        <begin position="1"/>
        <end position="11"/>
    </location>
</feature>
<feature type="compositionally biased region" description="Acidic residues" evidence="4">
    <location>
        <begin position="533"/>
        <end position="547"/>
    </location>
</feature>
<evidence type="ECO:0000256" key="1">
    <source>
        <dbReference type="ARBA" id="ARBA00004604"/>
    </source>
</evidence>
<feature type="compositionally biased region" description="Basic and acidic residues" evidence="4">
    <location>
        <begin position="414"/>
        <end position="423"/>
    </location>
</feature>
<evidence type="ECO:0008006" key="7">
    <source>
        <dbReference type="Google" id="ProtNLM"/>
    </source>
</evidence>
<dbReference type="Pfam" id="PF04615">
    <property type="entry name" value="Utp14"/>
    <property type="match status" value="2"/>
</dbReference>
<evidence type="ECO:0000256" key="4">
    <source>
        <dbReference type="SAM" id="MobiDB-lite"/>
    </source>
</evidence>
<evidence type="ECO:0000313" key="5">
    <source>
        <dbReference type="EMBL" id="KAF4694690.1"/>
    </source>
</evidence>
<evidence type="ECO:0000256" key="2">
    <source>
        <dbReference type="ARBA" id="ARBA00022553"/>
    </source>
</evidence>
<reference evidence="5 6" key="1">
    <citation type="submission" date="2020-04" db="EMBL/GenBank/DDBJ databases">
        <title>Perkinsus olseni comparative genomics.</title>
        <authorList>
            <person name="Bogema D.R."/>
        </authorList>
    </citation>
    <scope>NUCLEOTIDE SEQUENCE [LARGE SCALE GENOMIC DNA]</scope>
    <source>
        <strain evidence="5">00978-12</strain>
    </source>
</reference>
<feature type="region of interest" description="Disordered" evidence="4">
    <location>
        <begin position="1"/>
        <end position="84"/>
    </location>
</feature>
<feature type="compositionally biased region" description="Basic and acidic residues" evidence="4">
    <location>
        <begin position="200"/>
        <end position="219"/>
    </location>
</feature>
<feature type="compositionally biased region" description="Acidic residues" evidence="4">
    <location>
        <begin position="614"/>
        <end position="634"/>
    </location>
</feature>
<protein>
    <recommendedName>
        <fullName evidence="7">U3 small nucleolar RNA-associated protein 14</fullName>
    </recommendedName>
</protein>
<accession>A0A7J6PGS5</accession>